<proteinExistence type="inferred from homology"/>
<dbReference type="RefSeq" id="WP_042058222.1">
    <property type="nucleotide sequence ID" value="NZ_BAND01000041.1"/>
</dbReference>
<reference evidence="9 10" key="2">
    <citation type="journal article" date="2014" name="FEMS Microbiol. Lett.">
        <title>Draft genomic DNA sequence of the facultatively methylotrophic bacterium Acidomonas methanolica type strain MB58.</title>
        <authorList>
            <person name="Higashiura N."/>
            <person name="Hadano H."/>
            <person name="Hirakawa H."/>
            <person name="Matsutani M."/>
            <person name="Takabe S."/>
            <person name="Matsushita K."/>
            <person name="Azuma Y."/>
        </authorList>
    </citation>
    <scope>NUCLEOTIDE SEQUENCE [LARGE SCALE GENOMIC DNA]</scope>
    <source>
        <strain evidence="9 10">MB58</strain>
    </source>
</reference>
<dbReference type="OrthoDB" id="9814618at2"/>
<dbReference type="PANTHER" id="PTHR45694">
    <property type="entry name" value="GLUTAREDOXIN 2"/>
    <property type="match status" value="1"/>
</dbReference>
<keyword evidence="5" id="KW-1015">Disulfide bond</keyword>
<keyword evidence="10" id="KW-1185">Reference proteome</keyword>
<organism evidence="9 10">
    <name type="scientific">Acidomonas methanolica NBRC 104435</name>
    <dbReference type="NCBI Taxonomy" id="1231351"/>
    <lineage>
        <taxon>Bacteria</taxon>
        <taxon>Pseudomonadati</taxon>
        <taxon>Pseudomonadota</taxon>
        <taxon>Alphaproteobacteria</taxon>
        <taxon>Acetobacterales</taxon>
        <taxon>Acetobacteraceae</taxon>
        <taxon>Acidomonas</taxon>
    </lineage>
</organism>
<dbReference type="Gene3D" id="3.40.30.10">
    <property type="entry name" value="Glutaredoxin"/>
    <property type="match status" value="1"/>
</dbReference>
<protein>
    <recommendedName>
        <fullName evidence="7">Glutaredoxin</fullName>
    </recommendedName>
</protein>
<evidence type="ECO:0000313" key="9">
    <source>
        <dbReference type="EMBL" id="GAJ28970.1"/>
    </source>
</evidence>
<dbReference type="PRINTS" id="PR00160">
    <property type="entry name" value="GLUTAREDOXIN"/>
</dbReference>
<keyword evidence="4 7" id="KW-0249">Electron transport</keyword>
<evidence type="ECO:0000256" key="6">
    <source>
        <dbReference type="ARBA" id="ARBA00023284"/>
    </source>
</evidence>
<reference evidence="10" key="1">
    <citation type="journal article" date="2014" name="FEMS Microbiol. Lett.">
        <title>Draft Genomic DNA Sequence of the Facultatively Methylotrophic Bacterium Acidomonas methanolica type strain MB58.</title>
        <authorList>
            <person name="Higashiura N."/>
            <person name="Hadano H."/>
            <person name="Hirakawa H."/>
            <person name="Matsutani M."/>
            <person name="Takabe S."/>
            <person name="Matsushita K."/>
            <person name="Azuma Y."/>
        </authorList>
    </citation>
    <scope>NUCLEOTIDE SEQUENCE [LARGE SCALE GENOMIC DNA]</scope>
    <source>
        <strain evidence="10">MB58</strain>
    </source>
</reference>
<dbReference type="EMBL" id="BAND01000041">
    <property type="protein sequence ID" value="GAJ28970.1"/>
    <property type="molecule type" value="Genomic_DNA"/>
</dbReference>
<dbReference type="PROSITE" id="PS51354">
    <property type="entry name" value="GLUTAREDOXIN_2"/>
    <property type="match status" value="1"/>
</dbReference>
<dbReference type="GO" id="GO:0045454">
    <property type="term" value="P:cell redox homeostasis"/>
    <property type="evidence" value="ECO:0007669"/>
    <property type="project" value="InterPro"/>
</dbReference>
<keyword evidence="6 7" id="KW-0676">Redox-active center</keyword>
<evidence type="ECO:0000259" key="8">
    <source>
        <dbReference type="Pfam" id="PF00462"/>
    </source>
</evidence>
<accession>A0A023D5B1</accession>
<dbReference type="InterPro" id="IPR011767">
    <property type="entry name" value="GLR_AS"/>
</dbReference>
<sequence>MSKVEIYTQPGCPYCHQAVALLRDKKVAFTEIDAPRGTPARDEAVARSGGGRTVPQIFIDDRAIGGCTDLMALERSGQLDALLGAA</sequence>
<gene>
    <name evidence="9" type="ORF">Amme_041_004</name>
</gene>
<evidence type="ECO:0000256" key="2">
    <source>
        <dbReference type="ARBA" id="ARBA00007787"/>
    </source>
</evidence>
<dbReference type="InterPro" id="IPR036249">
    <property type="entry name" value="Thioredoxin-like_sf"/>
</dbReference>
<dbReference type="CDD" id="cd03418">
    <property type="entry name" value="GRX_GRXb_1_3_like"/>
    <property type="match status" value="1"/>
</dbReference>
<keyword evidence="3 7" id="KW-0813">Transport</keyword>
<comment type="function">
    <text evidence="1 7">Has a glutathione-disulfide oxidoreductase activity in the presence of NADPH and glutathione reductase. Reduces low molecular weight disulfides and proteins.</text>
</comment>
<evidence type="ECO:0000256" key="7">
    <source>
        <dbReference type="RuleBase" id="RU364065"/>
    </source>
</evidence>
<dbReference type="GO" id="GO:0015038">
    <property type="term" value="F:glutathione disulfide oxidoreductase activity"/>
    <property type="evidence" value="ECO:0007669"/>
    <property type="project" value="UniProtKB-UniRule"/>
</dbReference>
<evidence type="ECO:0000313" key="10">
    <source>
        <dbReference type="Proteomes" id="UP000019760"/>
    </source>
</evidence>
<keyword evidence="7" id="KW-0963">Cytoplasm</keyword>
<dbReference type="Proteomes" id="UP000019760">
    <property type="component" value="Unassembled WGS sequence"/>
</dbReference>
<evidence type="ECO:0000256" key="3">
    <source>
        <dbReference type="ARBA" id="ARBA00022448"/>
    </source>
</evidence>
<dbReference type="PROSITE" id="PS00195">
    <property type="entry name" value="GLUTAREDOXIN_1"/>
    <property type="match status" value="1"/>
</dbReference>
<comment type="similarity">
    <text evidence="2 7">Belongs to the glutaredoxin family.</text>
</comment>
<evidence type="ECO:0000256" key="5">
    <source>
        <dbReference type="ARBA" id="ARBA00023157"/>
    </source>
</evidence>
<dbReference type="AlphaFoldDB" id="A0A023D5B1"/>
<dbReference type="InterPro" id="IPR014025">
    <property type="entry name" value="Glutaredoxin_subgr"/>
</dbReference>
<dbReference type="InterPro" id="IPR011900">
    <property type="entry name" value="GRX_bact"/>
</dbReference>
<dbReference type="GO" id="GO:0005737">
    <property type="term" value="C:cytoplasm"/>
    <property type="evidence" value="ECO:0007669"/>
    <property type="project" value="TreeGrafter"/>
</dbReference>
<dbReference type="GO" id="GO:0034599">
    <property type="term" value="P:cellular response to oxidative stress"/>
    <property type="evidence" value="ECO:0007669"/>
    <property type="project" value="TreeGrafter"/>
</dbReference>
<dbReference type="PANTHER" id="PTHR45694:SF18">
    <property type="entry name" value="GLUTAREDOXIN-1-RELATED"/>
    <property type="match status" value="1"/>
</dbReference>
<feature type="domain" description="Glutaredoxin" evidence="8">
    <location>
        <begin position="4"/>
        <end position="63"/>
    </location>
</feature>
<evidence type="ECO:0000256" key="1">
    <source>
        <dbReference type="ARBA" id="ARBA00002549"/>
    </source>
</evidence>
<dbReference type="SUPFAM" id="SSF52833">
    <property type="entry name" value="Thioredoxin-like"/>
    <property type="match status" value="1"/>
</dbReference>
<dbReference type="Pfam" id="PF00462">
    <property type="entry name" value="Glutaredoxin"/>
    <property type="match status" value="1"/>
</dbReference>
<evidence type="ECO:0000256" key="4">
    <source>
        <dbReference type="ARBA" id="ARBA00022982"/>
    </source>
</evidence>
<dbReference type="InterPro" id="IPR002109">
    <property type="entry name" value="Glutaredoxin"/>
</dbReference>
<dbReference type="NCBIfam" id="TIGR02181">
    <property type="entry name" value="GRX_bact"/>
    <property type="match status" value="1"/>
</dbReference>
<comment type="caution">
    <text evidence="9">The sequence shown here is derived from an EMBL/GenBank/DDBJ whole genome shotgun (WGS) entry which is preliminary data.</text>
</comment>
<name>A0A023D5B1_ACIMT</name>